<evidence type="ECO:0000256" key="1">
    <source>
        <dbReference type="SAM" id="MobiDB-lite"/>
    </source>
</evidence>
<organism evidence="2">
    <name type="scientific">Tetraselmis sp. GSL018</name>
    <dbReference type="NCBI Taxonomy" id="582737"/>
    <lineage>
        <taxon>Eukaryota</taxon>
        <taxon>Viridiplantae</taxon>
        <taxon>Chlorophyta</taxon>
        <taxon>core chlorophytes</taxon>
        <taxon>Chlorodendrophyceae</taxon>
        <taxon>Chlorodendrales</taxon>
        <taxon>Chlorodendraceae</taxon>
        <taxon>Tetraselmis</taxon>
    </lineage>
</organism>
<sequence length="101" mass="10658">ARTLVGPPLPRAARFRRRPSARQLAPSRGILPDEGLPSHTPPPADRAWTSIDMRRPRTQLLAHSSAACGCSPGNSTGASHDGRKNSGSPVSLSVSLSLLFP</sequence>
<proteinExistence type="predicted"/>
<dbReference type="AlphaFoldDB" id="A0A061RBN4"/>
<protein>
    <submittedName>
        <fullName evidence="2">Uncharacterized protein</fullName>
    </submittedName>
</protein>
<evidence type="ECO:0000313" key="2">
    <source>
        <dbReference type="EMBL" id="JAC68050.1"/>
    </source>
</evidence>
<feature type="region of interest" description="Disordered" evidence="1">
    <location>
        <begin position="1"/>
        <end position="51"/>
    </location>
</feature>
<reference evidence="2" key="1">
    <citation type="submission" date="2014-05" db="EMBL/GenBank/DDBJ databases">
        <title>The transcriptome of the halophilic microalga Tetraselmis sp. GSL018 isolated from the Great Salt Lake, Utah.</title>
        <authorList>
            <person name="Jinkerson R.E."/>
            <person name="D'Adamo S."/>
            <person name="Posewitz M.C."/>
        </authorList>
    </citation>
    <scope>NUCLEOTIDE SEQUENCE</scope>
    <source>
        <strain evidence="2">GSL018</strain>
    </source>
</reference>
<gene>
    <name evidence="2" type="ORF">TSPGSL018_9639</name>
</gene>
<dbReference type="EMBL" id="GBEZ01018380">
    <property type="protein sequence ID" value="JAC68050.1"/>
    <property type="molecule type" value="Transcribed_RNA"/>
</dbReference>
<feature type="compositionally biased region" description="Low complexity" evidence="1">
    <location>
        <begin position="90"/>
        <end position="101"/>
    </location>
</feature>
<accession>A0A061RBN4</accession>
<name>A0A061RBN4_9CHLO</name>
<feature type="non-terminal residue" evidence="2">
    <location>
        <position position="1"/>
    </location>
</feature>
<feature type="region of interest" description="Disordered" evidence="1">
    <location>
        <begin position="67"/>
        <end position="101"/>
    </location>
</feature>